<dbReference type="GO" id="GO:0005634">
    <property type="term" value="C:nucleus"/>
    <property type="evidence" value="ECO:0007669"/>
    <property type="project" value="InterPro"/>
</dbReference>
<feature type="compositionally biased region" description="Acidic residues" evidence="11">
    <location>
        <begin position="318"/>
        <end position="336"/>
    </location>
</feature>
<feature type="compositionally biased region" description="Basic and acidic residues" evidence="11">
    <location>
        <begin position="1128"/>
        <end position="1139"/>
    </location>
</feature>
<feature type="compositionally biased region" description="Low complexity" evidence="11">
    <location>
        <begin position="1165"/>
        <end position="1179"/>
    </location>
</feature>
<dbReference type="PROSITE" id="PS00108">
    <property type="entry name" value="PROTEIN_KINASE_ST"/>
    <property type="match status" value="1"/>
</dbReference>
<dbReference type="Gene3D" id="3.30.200.20">
    <property type="entry name" value="Phosphorylase Kinase, domain 1"/>
    <property type="match status" value="1"/>
</dbReference>
<dbReference type="InterPro" id="IPR008271">
    <property type="entry name" value="Ser/Thr_kinase_AS"/>
</dbReference>
<feature type="compositionally biased region" description="Basic and acidic residues" evidence="11">
    <location>
        <begin position="267"/>
        <end position="279"/>
    </location>
</feature>
<evidence type="ECO:0000259" key="12">
    <source>
        <dbReference type="PROSITE" id="PS50011"/>
    </source>
</evidence>
<dbReference type="GO" id="GO:0045292">
    <property type="term" value="P:mRNA cis splicing, via spliceosome"/>
    <property type="evidence" value="ECO:0007669"/>
    <property type="project" value="InterPro"/>
</dbReference>
<dbReference type="InterPro" id="IPR011009">
    <property type="entry name" value="Kinase-like_dom_sf"/>
</dbReference>
<dbReference type="Gene3D" id="1.10.510.10">
    <property type="entry name" value="Transferase(Phosphotransferase) domain 1"/>
    <property type="match status" value="1"/>
</dbReference>
<feature type="region of interest" description="Disordered" evidence="11">
    <location>
        <begin position="1033"/>
        <end position="1411"/>
    </location>
</feature>
<keyword evidence="7" id="KW-0159">Chromosome partition</keyword>
<keyword evidence="14" id="KW-1185">Reference proteome</keyword>
<keyword evidence="8 10" id="KW-0067">ATP-binding</keyword>
<gene>
    <name evidence="13" type="ORF">AAE3_LOCUS3122</name>
</gene>
<dbReference type="InterPro" id="IPR011515">
    <property type="entry name" value="Shugoshin_C"/>
</dbReference>
<feature type="compositionally biased region" description="Basic and acidic residues" evidence="11">
    <location>
        <begin position="1090"/>
        <end position="1099"/>
    </location>
</feature>
<keyword evidence="3" id="KW-0723">Serine/threonine-protein kinase</keyword>
<evidence type="ECO:0000256" key="4">
    <source>
        <dbReference type="ARBA" id="ARBA00022679"/>
    </source>
</evidence>
<dbReference type="PANTHER" id="PTHR24058">
    <property type="entry name" value="DUAL SPECIFICITY PROTEIN KINASE"/>
    <property type="match status" value="1"/>
</dbReference>
<feature type="compositionally biased region" description="Low complexity" evidence="11">
    <location>
        <begin position="866"/>
        <end position="879"/>
    </location>
</feature>
<comment type="caution">
    <text evidence="13">The sequence shown here is derived from an EMBL/GenBank/DDBJ whole genome shotgun (WGS) entry which is preliminary data.</text>
</comment>
<sequence length="1449" mass="159168">MANLSSGQKRSWEGDHEANKRLRARDEPKDWREVHLRSPPKKPTPKHHERDRERDRRSPGRYDGGERRGSDSGRRKREWEHRRTSESHDRPGPGRDERRRDDHRPSRTPPRHMNNRIRAEVVDEEKEEGEISPRRSLSPVPATPKVSAPPAVHINVQPEPQVAEMDLDLPASPPPVDDILAARRARRQAILAKYSGVNSVNTSISPSPGPSSAVQPPTPSSSRSNPLSQTVRVNEPVTPLDPQNAKNGAMPSGRDSTSISPTPRDFALAKEGDSDEASRTEPAGTEQVLAADYDPSLDRREDERRRFGDTAQRPLSVEDNEDHEEEEEEEEEDLDDMFAVGTPEKKAKKVKKTKKPTAPAIITIATLDAAADPEGYYSVILGEQLDGGRYQVFSSLGKGMFANVVRARILQTESGDVGREVAIKIIRSQESMYRAGLKEVQILNKLKQADPEDKKHIVRLERTFEHRGHLCLVFESMSMNLRDVVKRFGKDVGLNIRAVRAYAHQLFLALSLLRKLNIMHADIKPDNILVNEQKTMLKLCDLGSASDASENDITPYLVSRFYRAPEIILGIPYDPSLDAWSIGCTLYELYTGKILFPGRSNNQMLLLMMELKGRFNGKMIKKAKFGDVYFDEMGGFESIEKDRVTGNDVVRKVHISKPSRDLRARLMPPSSTKTSDEETKLIASFADLLDKCLSLDPGRRITPREALESQLRSNAAWRRVHKVLLPEDSVQNRTAYDEEPVKNSYFLSARLGVWGDQLGKANPLTMGIIFQDAEKGDGVKKKFLLANKHITKLNSTLSVRIEELNAQISTLYVENLRLRASEIALASQLKREREQSRKVLADAEAASHNLTKQLTHLRTSLRHQQSSSSDGGSPTLSPLAKRSVVSLIPSDGSGSPQLNKISRPPNVPGIYEDDEPISSGDEVEEIVEVSPPRKKSQRTKEKEKTRERVSKLPVPTASLDPHAHPHPTHVDLLSIASSSTSASKPRKTIRRQSGLLTVNTAAADALSVPRSGSPAFGSPIRLEAGLAEEAEERAVVSGQIAPADKEGDDEVVLEVKKERKKGKSKEVRDSEKESEAAEVSRPKEKKKKEKERDRDRELDEPGVESLPTKIKSAAKDHRSALQPIDSNVEDHTHSERENKPPAGSPAPARQFLRPVSPSGGGGSSRGSSSPVPPAGSSLGDEPAVGGRERRQRKSVNYAEPKLNTKMRKPDPLPGSEPPARKKRSSAAAVMTQSATYSSKPASSSSTATSSTAVEDLADTDPEPEDREEEREYALSSRQIPLQHPSSSSSSQFPLRTAYTHTQGLLPPEHYPLPASRPGSAANMYSPVPSTTTRVSGSTSSSSSVAMTPAPSGLKRKKARQLDEESEDDDASVSDGGAEADGEWIASSSSRPGSSLSRGAASSSSSGVTGTTVAWANVNIEGRRKGLPKRSAAVAAVVALEDIRRHSMAI</sequence>
<reference evidence="13 14" key="1">
    <citation type="submission" date="2020-01" db="EMBL/GenBank/DDBJ databases">
        <authorList>
            <person name="Gupta K D."/>
        </authorList>
    </citation>
    <scope>NUCLEOTIDE SEQUENCE [LARGE SCALE GENOMIC DNA]</scope>
</reference>
<dbReference type="GO" id="GO:0005524">
    <property type="term" value="F:ATP binding"/>
    <property type="evidence" value="ECO:0007669"/>
    <property type="project" value="UniProtKB-UniRule"/>
</dbReference>
<evidence type="ECO:0000256" key="9">
    <source>
        <dbReference type="ARBA" id="ARBA00023596"/>
    </source>
</evidence>
<protein>
    <recommendedName>
        <fullName evidence="2">non-specific serine/threonine protein kinase</fullName>
        <ecNumber evidence="2">2.7.11.1</ecNumber>
    </recommendedName>
</protein>
<evidence type="ECO:0000256" key="8">
    <source>
        <dbReference type="ARBA" id="ARBA00022840"/>
    </source>
</evidence>
<dbReference type="InterPro" id="IPR044092">
    <property type="entry name" value="STKc_PRP4"/>
</dbReference>
<proteinExistence type="inferred from homology"/>
<feature type="compositionally biased region" description="Acidic residues" evidence="11">
    <location>
        <begin position="1255"/>
        <end position="1270"/>
    </location>
</feature>
<keyword evidence="5 10" id="KW-0547">Nucleotide-binding</keyword>
<evidence type="ECO:0000256" key="7">
    <source>
        <dbReference type="ARBA" id="ARBA00022829"/>
    </source>
</evidence>
<dbReference type="EMBL" id="CACVBS010000031">
    <property type="protein sequence ID" value="CAA7261024.1"/>
    <property type="molecule type" value="Genomic_DNA"/>
</dbReference>
<comment type="similarity">
    <text evidence="1">Belongs to the shugoshin family.</text>
</comment>
<dbReference type="InterPro" id="IPR050494">
    <property type="entry name" value="Ser_Thr_dual-spec_kinase"/>
</dbReference>
<feature type="compositionally biased region" description="Basic and acidic residues" evidence="11">
    <location>
        <begin position="296"/>
        <end position="308"/>
    </location>
</feature>
<feature type="compositionally biased region" description="Polar residues" evidence="11">
    <location>
        <begin position="196"/>
        <end position="232"/>
    </location>
</feature>
<evidence type="ECO:0000256" key="5">
    <source>
        <dbReference type="ARBA" id="ARBA00022741"/>
    </source>
</evidence>
<feature type="binding site" evidence="10">
    <location>
        <position position="424"/>
    </location>
    <ligand>
        <name>ATP</name>
        <dbReference type="ChEBI" id="CHEBI:30616"/>
    </ligand>
</feature>
<dbReference type="Proteomes" id="UP000467700">
    <property type="component" value="Unassembled WGS sequence"/>
</dbReference>
<dbReference type="EC" id="2.7.11.1" evidence="2"/>
<dbReference type="SUPFAM" id="SSF56112">
    <property type="entry name" value="Protein kinase-like (PK-like)"/>
    <property type="match status" value="1"/>
</dbReference>
<evidence type="ECO:0000256" key="6">
    <source>
        <dbReference type="ARBA" id="ARBA00022777"/>
    </source>
</evidence>
<dbReference type="Pfam" id="PF07557">
    <property type="entry name" value="Shugoshin_C"/>
    <property type="match status" value="1"/>
</dbReference>
<feature type="compositionally biased region" description="Low complexity" evidence="11">
    <location>
        <begin position="1385"/>
        <end position="1406"/>
    </location>
</feature>
<evidence type="ECO:0000256" key="11">
    <source>
        <dbReference type="SAM" id="MobiDB-lite"/>
    </source>
</evidence>
<accession>A0A8S0W3J9</accession>
<feature type="region of interest" description="Disordered" evidence="11">
    <location>
        <begin position="193"/>
        <end position="336"/>
    </location>
</feature>
<feature type="region of interest" description="Disordered" evidence="11">
    <location>
        <begin position="1"/>
        <end position="176"/>
    </location>
</feature>
<evidence type="ECO:0000313" key="13">
    <source>
        <dbReference type="EMBL" id="CAA7261024.1"/>
    </source>
</evidence>
<evidence type="ECO:0000256" key="3">
    <source>
        <dbReference type="ARBA" id="ARBA00022527"/>
    </source>
</evidence>
<dbReference type="SMART" id="SM00220">
    <property type="entry name" value="S_TKc"/>
    <property type="match status" value="1"/>
</dbReference>
<feature type="compositionally biased region" description="Basic and acidic residues" evidence="11">
    <location>
        <begin position="938"/>
        <end position="950"/>
    </location>
</feature>
<comment type="similarity">
    <text evidence="9">Belongs to the protein kinase superfamily. CMGC Ser/Thr protein kinase family.</text>
</comment>
<feature type="compositionally biased region" description="Acidic residues" evidence="11">
    <location>
        <begin position="1363"/>
        <end position="1381"/>
    </location>
</feature>
<dbReference type="PROSITE" id="PS50011">
    <property type="entry name" value="PROTEIN_KINASE_DOM"/>
    <property type="match status" value="1"/>
</dbReference>
<feature type="compositionally biased region" description="Basic and acidic residues" evidence="11">
    <location>
        <begin position="46"/>
        <end position="105"/>
    </location>
</feature>
<name>A0A8S0W3J9_CYCAE</name>
<feature type="compositionally biased region" description="Basic and acidic residues" evidence="11">
    <location>
        <begin position="1064"/>
        <end position="1082"/>
    </location>
</feature>
<dbReference type="Pfam" id="PF00069">
    <property type="entry name" value="Pkinase"/>
    <property type="match status" value="1"/>
</dbReference>
<evidence type="ECO:0000256" key="1">
    <source>
        <dbReference type="ARBA" id="ARBA00010845"/>
    </source>
</evidence>
<dbReference type="OrthoDB" id="9332038at2759"/>
<dbReference type="CDD" id="cd14135">
    <property type="entry name" value="STKc_PRP4"/>
    <property type="match status" value="1"/>
</dbReference>
<keyword evidence="6" id="KW-0418">Kinase</keyword>
<feature type="region of interest" description="Disordered" evidence="11">
    <location>
        <begin position="857"/>
        <end position="966"/>
    </location>
</feature>
<dbReference type="GO" id="GO:0004674">
    <property type="term" value="F:protein serine/threonine kinase activity"/>
    <property type="evidence" value="ECO:0007669"/>
    <property type="project" value="UniProtKB-KW"/>
</dbReference>
<feature type="compositionally biased region" description="Basic and acidic residues" evidence="11">
    <location>
        <begin position="10"/>
        <end position="36"/>
    </location>
</feature>
<feature type="compositionally biased region" description="Acidic residues" evidence="11">
    <location>
        <begin position="911"/>
        <end position="927"/>
    </location>
</feature>
<dbReference type="InterPro" id="IPR000719">
    <property type="entry name" value="Prot_kinase_dom"/>
</dbReference>
<feature type="compositionally biased region" description="Low complexity" evidence="11">
    <location>
        <begin position="1233"/>
        <end position="1252"/>
    </location>
</feature>
<dbReference type="PANTHER" id="PTHR24058:SF103">
    <property type="entry name" value="SERINE_THREONINE-PROTEIN KINASE PRP4 HOMOLOG"/>
    <property type="match status" value="1"/>
</dbReference>
<feature type="domain" description="Protein kinase" evidence="12">
    <location>
        <begin position="390"/>
        <end position="724"/>
    </location>
</feature>
<keyword evidence="4" id="KW-0808">Transferase</keyword>
<dbReference type="FunFam" id="1.10.510.10:FF:000078">
    <property type="entry name" value="Serine/threonine-protein kinase PRP4 homolog"/>
    <property type="match status" value="1"/>
</dbReference>
<dbReference type="InterPro" id="IPR017441">
    <property type="entry name" value="Protein_kinase_ATP_BS"/>
</dbReference>
<organism evidence="13 14">
    <name type="scientific">Cyclocybe aegerita</name>
    <name type="common">Black poplar mushroom</name>
    <name type="synonym">Agrocybe aegerita</name>
    <dbReference type="NCBI Taxonomy" id="1973307"/>
    <lineage>
        <taxon>Eukaryota</taxon>
        <taxon>Fungi</taxon>
        <taxon>Dikarya</taxon>
        <taxon>Basidiomycota</taxon>
        <taxon>Agaricomycotina</taxon>
        <taxon>Agaricomycetes</taxon>
        <taxon>Agaricomycetidae</taxon>
        <taxon>Agaricales</taxon>
        <taxon>Agaricineae</taxon>
        <taxon>Bolbitiaceae</taxon>
        <taxon>Cyclocybe</taxon>
    </lineage>
</organism>
<dbReference type="GO" id="GO:0045132">
    <property type="term" value="P:meiotic chromosome segregation"/>
    <property type="evidence" value="ECO:0007669"/>
    <property type="project" value="InterPro"/>
</dbReference>
<evidence type="ECO:0000313" key="14">
    <source>
        <dbReference type="Proteomes" id="UP000467700"/>
    </source>
</evidence>
<evidence type="ECO:0000256" key="10">
    <source>
        <dbReference type="PROSITE-ProRule" id="PRU10141"/>
    </source>
</evidence>
<evidence type="ECO:0000256" key="2">
    <source>
        <dbReference type="ARBA" id="ARBA00012513"/>
    </source>
</evidence>
<feature type="compositionally biased region" description="Low complexity" evidence="11">
    <location>
        <begin position="1325"/>
        <end position="1351"/>
    </location>
</feature>
<dbReference type="GO" id="GO:0000775">
    <property type="term" value="C:chromosome, centromeric region"/>
    <property type="evidence" value="ECO:0007669"/>
    <property type="project" value="InterPro"/>
</dbReference>
<dbReference type="PROSITE" id="PS00107">
    <property type="entry name" value="PROTEIN_KINASE_ATP"/>
    <property type="match status" value="1"/>
</dbReference>